<dbReference type="Proteomes" id="UP000265520">
    <property type="component" value="Unassembled WGS sequence"/>
</dbReference>
<dbReference type="AlphaFoldDB" id="A0A392PSM4"/>
<name>A0A392PSM4_9FABA</name>
<evidence type="ECO:0000313" key="2">
    <source>
        <dbReference type="Proteomes" id="UP000265520"/>
    </source>
</evidence>
<feature type="non-terminal residue" evidence="1">
    <location>
        <position position="39"/>
    </location>
</feature>
<reference evidence="1 2" key="1">
    <citation type="journal article" date="2018" name="Front. Plant Sci.">
        <title>Red Clover (Trifolium pratense) and Zigzag Clover (T. medium) - A Picture of Genomic Similarities and Differences.</title>
        <authorList>
            <person name="Dluhosova J."/>
            <person name="Istvanek J."/>
            <person name="Nedelnik J."/>
            <person name="Repkova J."/>
        </authorList>
    </citation>
    <scope>NUCLEOTIDE SEQUENCE [LARGE SCALE GENOMIC DNA]</scope>
    <source>
        <strain evidence="2">cv. 10/8</strain>
        <tissue evidence="1">Leaf</tissue>
    </source>
</reference>
<evidence type="ECO:0000313" key="1">
    <source>
        <dbReference type="EMBL" id="MCI14450.1"/>
    </source>
</evidence>
<keyword evidence="2" id="KW-1185">Reference proteome</keyword>
<protein>
    <submittedName>
        <fullName evidence="1">Uncharacterized protein</fullName>
    </submittedName>
</protein>
<comment type="caution">
    <text evidence="1">The sequence shown here is derived from an EMBL/GenBank/DDBJ whole genome shotgun (WGS) entry which is preliminary data.</text>
</comment>
<organism evidence="1 2">
    <name type="scientific">Trifolium medium</name>
    <dbReference type="NCBI Taxonomy" id="97028"/>
    <lineage>
        <taxon>Eukaryota</taxon>
        <taxon>Viridiplantae</taxon>
        <taxon>Streptophyta</taxon>
        <taxon>Embryophyta</taxon>
        <taxon>Tracheophyta</taxon>
        <taxon>Spermatophyta</taxon>
        <taxon>Magnoliopsida</taxon>
        <taxon>eudicotyledons</taxon>
        <taxon>Gunneridae</taxon>
        <taxon>Pentapetalae</taxon>
        <taxon>rosids</taxon>
        <taxon>fabids</taxon>
        <taxon>Fabales</taxon>
        <taxon>Fabaceae</taxon>
        <taxon>Papilionoideae</taxon>
        <taxon>50 kb inversion clade</taxon>
        <taxon>NPAAA clade</taxon>
        <taxon>Hologalegina</taxon>
        <taxon>IRL clade</taxon>
        <taxon>Trifolieae</taxon>
        <taxon>Trifolium</taxon>
    </lineage>
</organism>
<accession>A0A392PSM4</accession>
<dbReference type="EMBL" id="LXQA010092495">
    <property type="protein sequence ID" value="MCI14450.1"/>
    <property type="molecule type" value="Genomic_DNA"/>
</dbReference>
<sequence>MIDKSDPIESVFICYRFLAKEEEIETCSTIADDDKLEAR</sequence>
<proteinExistence type="predicted"/>